<dbReference type="AlphaFoldDB" id="A0A1L5PA63"/>
<dbReference type="PROSITE" id="PS51819">
    <property type="entry name" value="VOC"/>
    <property type="match status" value="2"/>
</dbReference>
<evidence type="ECO:0000259" key="1">
    <source>
        <dbReference type="PROSITE" id="PS51819"/>
    </source>
</evidence>
<evidence type="ECO:0000313" key="2">
    <source>
        <dbReference type="EMBL" id="APO77065.1"/>
    </source>
</evidence>
<dbReference type="SUPFAM" id="SSF54593">
    <property type="entry name" value="Glyoxalase/Bleomycin resistance protein/Dihydroxybiphenyl dioxygenase"/>
    <property type="match status" value="1"/>
</dbReference>
<keyword evidence="2" id="KW-0614">Plasmid</keyword>
<sequence length="297" mass="33319">MNEVFNPRVFQLGYVALGVRDLRRSEAHYCEVMGLTEAARDKSSVYLSVGAEHHNLVLREADDKAFLHLGYQLKPETDIGGFIRDLEDFGLSAERKTDSQPGIPELVEVVAPGGNVFQFYADIGVGPGFRRIGIAPMRLGHVAVITPEAGKLRAFYEEFLGFHYADDIGGVATFMTCNRDHHVVNLVGLPEARVHHIAFELSDNADHPKACDTLAAANLSTLWGPARHYAGHNLAGYHYDPDRVMVELYTQMDVYLPATGTFEPRPWHRQNPLRPQSWRPEQMTNWETSFGFDLVRA</sequence>
<dbReference type="Proteomes" id="UP000185109">
    <property type="component" value="Plasmid pRsp8C3a"/>
</dbReference>
<keyword evidence="2" id="KW-0560">Oxidoreductase</keyword>
<dbReference type="InterPro" id="IPR050383">
    <property type="entry name" value="GlyoxalaseI/FosfomycinResist"/>
</dbReference>
<protein>
    <submittedName>
        <fullName evidence="2">Catechol 2,3 dioxygenase protein</fullName>
    </submittedName>
</protein>
<dbReference type="InterPro" id="IPR029068">
    <property type="entry name" value="Glyas_Bleomycin-R_OHBP_Dase"/>
</dbReference>
<dbReference type="RefSeq" id="WP_074063516.1">
    <property type="nucleotide sequence ID" value="NZ_CP017242.1"/>
</dbReference>
<feature type="domain" description="VOC" evidence="1">
    <location>
        <begin position="138"/>
        <end position="251"/>
    </location>
</feature>
<organism evidence="2 3">
    <name type="scientific">Rhizobium etli 8C-3</name>
    <dbReference type="NCBI Taxonomy" id="538025"/>
    <lineage>
        <taxon>Bacteria</taxon>
        <taxon>Pseudomonadati</taxon>
        <taxon>Pseudomonadota</taxon>
        <taxon>Alphaproteobacteria</taxon>
        <taxon>Hyphomicrobiales</taxon>
        <taxon>Rhizobiaceae</taxon>
        <taxon>Rhizobium/Agrobacterium group</taxon>
        <taxon>Rhizobium</taxon>
    </lineage>
</organism>
<feature type="domain" description="VOC" evidence="1">
    <location>
        <begin position="11"/>
        <end position="122"/>
    </location>
</feature>
<accession>A0A1L5PA63</accession>
<gene>
    <name evidence="2" type="ORF">AM571_PA00179</name>
</gene>
<dbReference type="Gene3D" id="3.10.180.10">
    <property type="entry name" value="2,3-Dihydroxybiphenyl 1,2-Dioxygenase, domain 1"/>
    <property type="match status" value="2"/>
</dbReference>
<dbReference type="Pfam" id="PF00903">
    <property type="entry name" value="Glyoxalase"/>
    <property type="match status" value="2"/>
</dbReference>
<geneLocation type="plasmid" evidence="3">
    <name>prsp8c3a</name>
</geneLocation>
<name>A0A1L5PA63_RHIET</name>
<evidence type="ECO:0000313" key="3">
    <source>
        <dbReference type="Proteomes" id="UP000185109"/>
    </source>
</evidence>
<dbReference type="EMBL" id="CP017242">
    <property type="protein sequence ID" value="APO77065.1"/>
    <property type="molecule type" value="Genomic_DNA"/>
</dbReference>
<reference evidence="2 3" key="1">
    <citation type="submission" date="2016-09" db="EMBL/GenBank/DDBJ databases">
        <title>The complete genome sequences of Rhizobium gallicum, symbiovars gallicum and phaseoli, symbionts associated to common bean (Phaseolus vulgaris).</title>
        <authorList>
            <person name="Bustos P."/>
            <person name="Santamaria R.I."/>
            <person name="Perez-Carrascal O.M."/>
            <person name="Juarez S."/>
            <person name="Lozano L."/>
            <person name="Martinez-Flores I."/>
            <person name="Martinez-Romero E."/>
            <person name="Cevallos M."/>
            <person name="Romero D."/>
            <person name="Davila G."/>
            <person name="Gonzalez V."/>
        </authorList>
    </citation>
    <scope>NUCLEOTIDE SEQUENCE [LARGE SCALE GENOMIC DNA]</scope>
    <source>
        <strain evidence="2 3">8C-3</strain>
        <plasmid evidence="3">Plasmid prsp8c3a</plasmid>
    </source>
</reference>
<dbReference type="GO" id="GO:0051213">
    <property type="term" value="F:dioxygenase activity"/>
    <property type="evidence" value="ECO:0007669"/>
    <property type="project" value="UniProtKB-KW"/>
</dbReference>
<dbReference type="InterPro" id="IPR037523">
    <property type="entry name" value="VOC_core"/>
</dbReference>
<dbReference type="InterPro" id="IPR004360">
    <property type="entry name" value="Glyas_Fos-R_dOase_dom"/>
</dbReference>
<proteinExistence type="predicted"/>
<dbReference type="PANTHER" id="PTHR21366">
    <property type="entry name" value="GLYOXALASE FAMILY PROTEIN"/>
    <property type="match status" value="1"/>
</dbReference>
<keyword evidence="2" id="KW-0223">Dioxygenase</keyword>